<dbReference type="Pfam" id="PF00590">
    <property type="entry name" value="TP_methylase"/>
    <property type="match status" value="1"/>
</dbReference>
<protein>
    <submittedName>
        <fullName evidence="4">Uroporphyrinogen-III C-methyltransferase-like</fullName>
    </submittedName>
</protein>
<dbReference type="PANTHER" id="PTHR45790:SF3">
    <property type="entry name" value="S-ADENOSYL-L-METHIONINE-DEPENDENT UROPORPHYRINOGEN III METHYLTRANSFERASE, CHLOROPLASTIC"/>
    <property type="match status" value="1"/>
</dbReference>
<gene>
    <name evidence="4" type="primary">LOC107880292</name>
</gene>
<reference evidence="3" key="1">
    <citation type="journal article" date="2012" name="Nat. Commun.">
        <title>The genome of Prunus mume.</title>
        <authorList>
            <person name="Zhang Q."/>
            <person name="Chen W."/>
            <person name="Sun L."/>
            <person name="Zhao F."/>
            <person name="Huang B."/>
            <person name="Yang W."/>
            <person name="Tao Y."/>
            <person name="Wang J."/>
            <person name="Yuan Z."/>
            <person name="Fan G."/>
            <person name="Xing Z."/>
            <person name="Han C."/>
            <person name="Pan H."/>
            <person name="Zhong X."/>
            <person name="Shi W."/>
            <person name="Liang X."/>
            <person name="Du D."/>
            <person name="Sun F."/>
            <person name="Xu Z."/>
            <person name="Hao R."/>
            <person name="Lv T."/>
            <person name="Lv Y."/>
            <person name="Zheng Z."/>
            <person name="Sun M."/>
            <person name="Luo L."/>
            <person name="Cai M."/>
            <person name="Gao Y."/>
            <person name="Wang J."/>
            <person name="Yin Y."/>
            <person name="Xu X."/>
            <person name="Cheng T."/>
            <person name="Wang J."/>
        </authorList>
    </citation>
    <scope>NUCLEOTIDE SEQUENCE [LARGE SCALE GENOMIC DNA]</scope>
</reference>
<keyword evidence="1" id="KW-0627">Porphyrin biosynthesis</keyword>
<accession>A0ABM1LI27</accession>
<dbReference type="InterPro" id="IPR050161">
    <property type="entry name" value="Siro_Cobalamin_biosynth"/>
</dbReference>
<feature type="domain" description="Tetrapyrrole methylase" evidence="2">
    <location>
        <begin position="55"/>
        <end position="160"/>
    </location>
</feature>
<dbReference type="InterPro" id="IPR035996">
    <property type="entry name" value="4pyrrol_Methylase_sf"/>
</dbReference>
<dbReference type="Proteomes" id="UP000694861">
    <property type="component" value="Linkage group LG2"/>
</dbReference>
<keyword evidence="3" id="KW-1185">Reference proteome</keyword>
<dbReference type="InterPro" id="IPR000878">
    <property type="entry name" value="4pyrrol_Mease"/>
</dbReference>
<organism evidence="3 4">
    <name type="scientific">Prunus mume</name>
    <name type="common">Japanese apricot</name>
    <name type="synonym">Armeniaca mume</name>
    <dbReference type="NCBI Taxonomy" id="102107"/>
    <lineage>
        <taxon>Eukaryota</taxon>
        <taxon>Viridiplantae</taxon>
        <taxon>Streptophyta</taxon>
        <taxon>Embryophyta</taxon>
        <taxon>Tracheophyta</taxon>
        <taxon>Spermatophyta</taxon>
        <taxon>Magnoliopsida</taxon>
        <taxon>eudicotyledons</taxon>
        <taxon>Gunneridae</taxon>
        <taxon>Pentapetalae</taxon>
        <taxon>rosids</taxon>
        <taxon>fabids</taxon>
        <taxon>Rosales</taxon>
        <taxon>Rosaceae</taxon>
        <taxon>Amygdaloideae</taxon>
        <taxon>Amygdaleae</taxon>
        <taxon>Prunus</taxon>
    </lineage>
</organism>
<dbReference type="SUPFAM" id="SSF53790">
    <property type="entry name" value="Tetrapyrrole methylase"/>
    <property type="match status" value="1"/>
</dbReference>
<dbReference type="InterPro" id="IPR014777">
    <property type="entry name" value="4pyrrole_Mease_sub1"/>
</dbReference>
<evidence type="ECO:0000313" key="4">
    <source>
        <dbReference type="RefSeq" id="XP_016647054.1"/>
    </source>
</evidence>
<sequence>MATTNTIIIVLISFSNDAIEVVFHKKRKIMLNRLFKKWRAWQQQVLAWKCVLGGTRLGDPELLTLKAYRIIQTADLLLYDRLMSNDVLKLVDSGARLLYVGKTARYHSRTQEVIHELLLSVAEVGANVVRLKGRDPLVFGSGGEEMDFLRQQGIEVNVIPSTMID</sequence>
<evidence type="ECO:0000256" key="1">
    <source>
        <dbReference type="ARBA" id="ARBA00023244"/>
    </source>
</evidence>
<dbReference type="RefSeq" id="XP_016647054.1">
    <property type="nucleotide sequence ID" value="XM_016791568.1"/>
</dbReference>
<dbReference type="GeneID" id="107880292"/>
<name>A0ABM1LI27_PRUMU</name>
<proteinExistence type="predicted"/>
<dbReference type="PANTHER" id="PTHR45790">
    <property type="entry name" value="SIROHEME SYNTHASE-RELATED"/>
    <property type="match status" value="1"/>
</dbReference>
<dbReference type="Gene3D" id="3.40.1010.10">
    <property type="entry name" value="Cobalt-precorrin-4 Transmethylase, Domain 1"/>
    <property type="match status" value="1"/>
</dbReference>
<evidence type="ECO:0000313" key="3">
    <source>
        <dbReference type="Proteomes" id="UP000694861"/>
    </source>
</evidence>
<reference evidence="4" key="2">
    <citation type="submission" date="2025-08" db="UniProtKB">
        <authorList>
            <consortium name="RefSeq"/>
        </authorList>
    </citation>
    <scope>IDENTIFICATION</scope>
</reference>
<evidence type="ECO:0000259" key="2">
    <source>
        <dbReference type="Pfam" id="PF00590"/>
    </source>
</evidence>